<reference evidence="5" key="1">
    <citation type="submission" date="2021-02" db="EMBL/GenBank/DDBJ databases">
        <authorList>
            <person name="Nowell W R."/>
        </authorList>
    </citation>
    <scope>NUCLEOTIDE SEQUENCE</scope>
</reference>
<feature type="compositionally biased region" description="Low complexity" evidence="3">
    <location>
        <begin position="482"/>
        <end position="497"/>
    </location>
</feature>
<keyword evidence="1 2" id="KW-0175">Coiled coil</keyword>
<evidence type="ECO:0000313" key="6">
    <source>
        <dbReference type="Proteomes" id="UP000663845"/>
    </source>
</evidence>
<protein>
    <recommendedName>
        <fullName evidence="4">Golgin subfamily A conserved domain-containing protein</fullName>
    </recommendedName>
</protein>
<feature type="coiled-coil region" evidence="2">
    <location>
        <begin position="684"/>
        <end position="833"/>
    </location>
</feature>
<dbReference type="AlphaFoldDB" id="A0A814FIZ9"/>
<feature type="compositionally biased region" description="Low complexity" evidence="3">
    <location>
        <begin position="837"/>
        <end position="848"/>
    </location>
</feature>
<feature type="region of interest" description="Disordered" evidence="3">
    <location>
        <begin position="474"/>
        <end position="507"/>
    </location>
</feature>
<dbReference type="PANTHER" id="PTHR10881:SF46">
    <property type="entry name" value="GOLGIN SUBFAMILY A MEMBER 2"/>
    <property type="match status" value="1"/>
</dbReference>
<dbReference type="GO" id="GO:0000137">
    <property type="term" value="C:Golgi cis cisterna"/>
    <property type="evidence" value="ECO:0007669"/>
    <property type="project" value="TreeGrafter"/>
</dbReference>
<feature type="compositionally biased region" description="Basic and acidic residues" evidence="3">
    <location>
        <begin position="961"/>
        <end position="973"/>
    </location>
</feature>
<comment type="caution">
    <text evidence="5">The sequence shown here is derived from an EMBL/GenBank/DDBJ whole genome shotgun (WGS) entry which is preliminary data.</text>
</comment>
<dbReference type="EMBL" id="CAJNOG010000128">
    <property type="protein sequence ID" value="CAF0983636.1"/>
    <property type="molecule type" value="Genomic_DNA"/>
</dbReference>
<feature type="domain" description="Golgin subfamily A conserved" evidence="4">
    <location>
        <begin position="563"/>
        <end position="947"/>
    </location>
</feature>
<name>A0A814FIZ9_9BILA</name>
<dbReference type="InterPro" id="IPR024858">
    <property type="entry name" value="GOLGA"/>
</dbReference>
<feature type="region of interest" description="Disordered" evidence="3">
    <location>
        <begin position="45"/>
        <end position="78"/>
    </location>
</feature>
<feature type="region of interest" description="Disordered" evidence="3">
    <location>
        <begin position="957"/>
        <end position="983"/>
    </location>
</feature>
<feature type="region of interest" description="Disordered" evidence="3">
    <location>
        <begin position="833"/>
        <end position="862"/>
    </location>
</feature>
<dbReference type="GO" id="GO:0005801">
    <property type="term" value="C:cis-Golgi network"/>
    <property type="evidence" value="ECO:0007669"/>
    <property type="project" value="TreeGrafter"/>
</dbReference>
<evidence type="ECO:0000313" key="5">
    <source>
        <dbReference type="EMBL" id="CAF0983636.1"/>
    </source>
</evidence>
<gene>
    <name evidence="5" type="ORF">JYZ213_LOCUS15065</name>
</gene>
<accession>A0A814FIZ9</accession>
<feature type="coiled-coil region" evidence="2">
    <location>
        <begin position="255"/>
        <end position="404"/>
    </location>
</feature>
<evidence type="ECO:0000256" key="3">
    <source>
        <dbReference type="SAM" id="MobiDB-lite"/>
    </source>
</evidence>
<evidence type="ECO:0000259" key="4">
    <source>
        <dbReference type="Pfam" id="PF15070"/>
    </source>
</evidence>
<dbReference type="PANTHER" id="PTHR10881">
    <property type="entry name" value="GOLGIN SUBFAMILY A MEMBER-RELATED"/>
    <property type="match status" value="1"/>
</dbReference>
<organism evidence="5 6">
    <name type="scientific">Adineta steineri</name>
    <dbReference type="NCBI Taxonomy" id="433720"/>
    <lineage>
        <taxon>Eukaryota</taxon>
        <taxon>Metazoa</taxon>
        <taxon>Spiralia</taxon>
        <taxon>Gnathifera</taxon>
        <taxon>Rotifera</taxon>
        <taxon>Eurotatoria</taxon>
        <taxon>Bdelloidea</taxon>
        <taxon>Adinetida</taxon>
        <taxon>Adinetidae</taxon>
        <taxon>Adineta</taxon>
    </lineage>
</organism>
<dbReference type="InterPro" id="IPR043976">
    <property type="entry name" value="GOLGA_cons_dom"/>
</dbReference>
<evidence type="ECO:0000256" key="1">
    <source>
        <dbReference type="ARBA" id="ARBA00023054"/>
    </source>
</evidence>
<feature type="compositionally biased region" description="Low complexity" evidence="3">
    <location>
        <begin position="53"/>
        <end position="68"/>
    </location>
</feature>
<dbReference type="Pfam" id="PF15070">
    <property type="entry name" value="GOLGA2L5"/>
    <property type="match status" value="1"/>
</dbReference>
<dbReference type="GO" id="GO:0007030">
    <property type="term" value="P:Golgi organization"/>
    <property type="evidence" value="ECO:0007669"/>
    <property type="project" value="TreeGrafter"/>
</dbReference>
<evidence type="ECO:0000256" key="2">
    <source>
        <dbReference type="SAM" id="Coils"/>
    </source>
</evidence>
<dbReference type="GO" id="GO:0032580">
    <property type="term" value="C:Golgi cisterna membrane"/>
    <property type="evidence" value="ECO:0007669"/>
    <property type="project" value="TreeGrafter"/>
</dbReference>
<dbReference type="Proteomes" id="UP000663845">
    <property type="component" value="Unassembled WGS sequence"/>
</dbReference>
<proteinExistence type="predicted"/>
<feature type="coiled-coil region" evidence="2">
    <location>
        <begin position="876"/>
        <end position="945"/>
    </location>
</feature>
<sequence length="1064" mass="124259">MAVMIIPPMEPQNVTAFVNEQQTTLNGVSTSPIINLEEQNRQHNLSIEKQKQQRQSSGGSNVSGRSSQIPGNTEEKLRRDAENLQEQLEVHVQTIGVLVAEKTDVSAKLSQSFKQLERKQGEMDELYGRLKASRERVQELEKQMQNSTSDVQKREMAVKEFDKENDRLKIENIRHSQLIEDLKQNINELNEKLHNRQNTIDQLNIELEQFKKQPQIINDTSMTEQQITELQQTITFKNNQIEEFLSSISRMRTDNDQYQQYNTNMQHHIQELNDQINQLTQTNNLLKSKQDEKNLSDHSLVLEHDNLQQENQLFRNAIDQWSNRYEELRLKLEQMTKTLTEKDEHIIELETKINNSKAIEDKNPLIETKKEFESDEISNLKNQIQTIENLNKQLNERLEQFQLKSNHEQPTSIFHLPNGSDDHSTNGTSIESPIDYNTIAQNVTTFGNEQQTALNGVSTSPIINLEEQNRQHNLSIEKQKQQRQSSGGSNVSGRSSQIPGNTEEKLRRDAENLQEQLEVHVQTIGVLVAEKTDVSAKLSQSFKQLERKQGEMDELYGRLKASRERVQELEKQMQNSTSDVQKREMAVKEFDKENDRLKIENIRHSQLIEDLKQNINELNEKLQNRQNTIDQLNIELEQFKKQPQIINDTSMTEQQITELQQTITFKNNQIEEFLSSISRMRTDNDQYQQYNTNMQHHIQELNDQINQLTQTNNLLKNKQDEKTLSDHSLVLEHDNLQQENQLFRNAIDQWSNRYEELRLKLEQMTKTLTEKDEHIIELETKINNSKAIEDKNPLIETKKEFESDEISNLKNQIQTIENLNKQLNERLEQFQLKSNHEQPTQTDEQQTDSILPLNSNDQKQSEQHLIERFNEVMRENIDLKDRIQNLDHVILQLQSETETIGDYIILYQQQREQLQKRYQEKDDYIKQLTQDRFDLQKKLSELEILLVHGLNIPIPNSIKSQESHTEISSKQDDTNSSEQLELQPKKNEQLGTIDQVISLNTDKIPSSISLPQLSDETKARILALITELAQNNISSNDNLSTVKRAFVDKDFYLCSTCSGSVQWV</sequence>